<feature type="non-terminal residue" evidence="1">
    <location>
        <position position="1"/>
    </location>
</feature>
<protein>
    <submittedName>
        <fullName evidence="1">Uncharacterized protein</fullName>
    </submittedName>
</protein>
<dbReference type="Proteomes" id="UP000485058">
    <property type="component" value="Unassembled WGS sequence"/>
</dbReference>
<proteinExistence type="predicted"/>
<feature type="non-terminal residue" evidence="1">
    <location>
        <position position="182"/>
    </location>
</feature>
<dbReference type="EMBL" id="BLLF01000914">
    <property type="protein sequence ID" value="GFH15880.1"/>
    <property type="molecule type" value="Genomic_DNA"/>
</dbReference>
<accession>A0A699Z2Q3</accession>
<organism evidence="1 2">
    <name type="scientific">Haematococcus lacustris</name>
    <name type="common">Green alga</name>
    <name type="synonym">Haematococcus pluvialis</name>
    <dbReference type="NCBI Taxonomy" id="44745"/>
    <lineage>
        <taxon>Eukaryota</taxon>
        <taxon>Viridiplantae</taxon>
        <taxon>Chlorophyta</taxon>
        <taxon>core chlorophytes</taxon>
        <taxon>Chlorophyceae</taxon>
        <taxon>CS clade</taxon>
        <taxon>Chlamydomonadales</taxon>
        <taxon>Haematococcaceae</taxon>
        <taxon>Haematococcus</taxon>
    </lineage>
</organism>
<evidence type="ECO:0000313" key="1">
    <source>
        <dbReference type="EMBL" id="GFH15880.1"/>
    </source>
</evidence>
<name>A0A699Z2Q3_HAELA</name>
<keyword evidence="2" id="KW-1185">Reference proteome</keyword>
<reference evidence="1 2" key="1">
    <citation type="submission" date="2020-02" db="EMBL/GenBank/DDBJ databases">
        <title>Draft genome sequence of Haematococcus lacustris strain NIES-144.</title>
        <authorList>
            <person name="Morimoto D."/>
            <person name="Nakagawa S."/>
            <person name="Yoshida T."/>
            <person name="Sawayama S."/>
        </authorList>
    </citation>
    <scope>NUCLEOTIDE SEQUENCE [LARGE SCALE GENOMIC DNA]</scope>
    <source>
        <strain evidence="1 2">NIES-144</strain>
    </source>
</reference>
<comment type="caution">
    <text evidence="1">The sequence shown here is derived from an EMBL/GenBank/DDBJ whole genome shotgun (WGS) entry which is preliminary data.</text>
</comment>
<dbReference type="AlphaFoldDB" id="A0A699Z2Q3"/>
<gene>
    <name evidence="1" type="ORF">HaLaN_12197</name>
</gene>
<evidence type="ECO:0000313" key="2">
    <source>
        <dbReference type="Proteomes" id="UP000485058"/>
    </source>
</evidence>
<sequence>ASLPAKQIADMVKHTPDVPTLQTIWNDRVPTWWSWVPQGAEGLGMYMSPQGHVTASYPHTSRNQQVLGLDTLTGQFREETLVQISRADVITAGPFPILGQCVVTTSIPIFFTNTSVDETWGFPRQATNCSICYNQTTRTKWWGYISIALDVDALLTAPSGLFLLNQLSDSKLHYRLATRPLG</sequence>